<dbReference type="GO" id="GO:0005524">
    <property type="term" value="F:ATP binding"/>
    <property type="evidence" value="ECO:0007669"/>
    <property type="project" value="InterPro"/>
</dbReference>
<dbReference type="OrthoDB" id="448448at2759"/>
<gene>
    <name evidence="11" type="ORF">BSL78_11809</name>
</gene>
<evidence type="ECO:0000259" key="10">
    <source>
        <dbReference type="PROSITE" id="PS51194"/>
    </source>
</evidence>
<dbReference type="Gene3D" id="3.40.50.300">
    <property type="entry name" value="P-loop containing nucleotide triphosphate hydrolases"/>
    <property type="match status" value="2"/>
</dbReference>
<dbReference type="PROSITE" id="PS50304">
    <property type="entry name" value="TUDOR"/>
    <property type="match status" value="1"/>
</dbReference>
<dbReference type="Pfam" id="PF06003">
    <property type="entry name" value="SMN_Tudor"/>
    <property type="match status" value="1"/>
</dbReference>
<evidence type="ECO:0000313" key="12">
    <source>
        <dbReference type="Proteomes" id="UP000230750"/>
    </source>
</evidence>
<evidence type="ECO:0000259" key="9">
    <source>
        <dbReference type="PROSITE" id="PS51192"/>
    </source>
</evidence>
<feature type="domain" description="Helicase ATP-binding" evidence="9">
    <location>
        <begin position="236"/>
        <end position="417"/>
    </location>
</feature>
<dbReference type="EMBL" id="MRZV01000380">
    <property type="protein sequence ID" value="PIK51289.1"/>
    <property type="molecule type" value="Genomic_DNA"/>
</dbReference>
<organism evidence="11 12">
    <name type="scientific">Stichopus japonicus</name>
    <name type="common">Sea cucumber</name>
    <dbReference type="NCBI Taxonomy" id="307972"/>
    <lineage>
        <taxon>Eukaryota</taxon>
        <taxon>Metazoa</taxon>
        <taxon>Echinodermata</taxon>
        <taxon>Eleutherozoa</taxon>
        <taxon>Echinozoa</taxon>
        <taxon>Holothuroidea</taxon>
        <taxon>Aspidochirotacea</taxon>
        <taxon>Aspidochirotida</taxon>
        <taxon>Stichopodidae</taxon>
        <taxon>Apostichopus</taxon>
    </lineage>
</organism>
<dbReference type="Gene3D" id="3.40.50.10810">
    <property type="entry name" value="Tandem AAA-ATPase domain"/>
    <property type="match status" value="1"/>
</dbReference>
<feature type="domain" description="Helicase C-terminal" evidence="10">
    <location>
        <begin position="533"/>
        <end position="717"/>
    </location>
</feature>
<proteinExistence type="inferred from homology"/>
<dbReference type="PANTHER" id="PTHR45629:SF7">
    <property type="entry name" value="DNA EXCISION REPAIR PROTEIN ERCC-6-RELATED"/>
    <property type="match status" value="1"/>
</dbReference>
<evidence type="ECO:0000256" key="5">
    <source>
        <dbReference type="ARBA" id="ARBA00023187"/>
    </source>
</evidence>
<keyword evidence="4" id="KW-0378">Hydrolase</keyword>
<reference evidence="11 12" key="1">
    <citation type="journal article" date="2017" name="PLoS Biol.">
        <title>The sea cucumber genome provides insights into morphological evolution and visceral regeneration.</title>
        <authorList>
            <person name="Zhang X."/>
            <person name="Sun L."/>
            <person name="Yuan J."/>
            <person name="Sun Y."/>
            <person name="Gao Y."/>
            <person name="Zhang L."/>
            <person name="Li S."/>
            <person name="Dai H."/>
            <person name="Hamel J.F."/>
            <person name="Liu C."/>
            <person name="Yu Y."/>
            <person name="Liu S."/>
            <person name="Lin W."/>
            <person name="Guo K."/>
            <person name="Jin S."/>
            <person name="Xu P."/>
            <person name="Storey K.B."/>
            <person name="Huan P."/>
            <person name="Zhang T."/>
            <person name="Zhou Y."/>
            <person name="Zhang J."/>
            <person name="Lin C."/>
            <person name="Li X."/>
            <person name="Xing L."/>
            <person name="Huo D."/>
            <person name="Sun M."/>
            <person name="Wang L."/>
            <person name="Mercier A."/>
            <person name="Li F."/>
            <person name="Yang H."/>
            <person name="Xiang J."/>
        </authorList>
    </citation>
    <scope>NUCLEOTIDE SEQUENCE [LARGE SCALE GENOMIC DNA]</scope>
    <source>
        <strain evidence="11">Shaxun</strain>
        <tissue evidence="11">Muscle</tissue>
    </source>
</reference>
<sequence length="877" mass="99897">MWKVGDICLAEYTGDGKFYPAVISRISEGEEAIVKYCDYSSDENGVIPLGKLKRCKRDSKNKSTKSSSLLRTGLVSPLRYLPEEVRIRDKYADLDKEILLGADPLKASLEFQSPSTVKRDDRKKMTKEQRAVFGGKRKMAPQRPNEKLDTSPKELSSKMKKDAPNLVLEKDVKPIKQLPGFTEEELEKPYFPGKTDAGPKVPFVLSEEGTQKTVEIPATMNRYLREYQREGVRFLYQHFLEDKGAILADDMGLGKTIQVLAFICAILHKKGSQKDCQRSLPLFLRDEAGSTVVELFLIICPNSVLYNWLEELDTWTYCSVGKYHGKDREETLAKALRGRLDVVVTTFETYRLKLESLLEIAWTAVIVDEVHKIKESNSQITVALKKISTKRRYGLTGTALQNKMGELWCVLDWANPGCLGTWKEFKQKYEINITKGQRYDASKRELAAGRKAALEFSKLRVAWLLRRTKSVISDQFPTKDEKVVFCKLTDLQISITRALLNSEEMKLVLMQHDPCDCGAKTTDGLSVKAVTFSLMSALIKAANHAALLIPSPECRPSRNICQRRLPNCFAGHPEFVKLTQEARFTTLSDPNYCGKMMILERLLGIFKMEGSKVLLFSYYTKLLDILEMYLRTTDYIYYRAGGMGLNLTGANVVVIFDPNWNPMYDLQAQDRAYRIGQHRDVRVYRLISTGCIEENMYLRQVYKQQLSTVAMTTENAKRYFTAVAGEEEQKGELFGLKNLFTLRTEGSCLTRDLIQREVKAEKGIKTAKYIPLKVKSEDEDEHHLLVQEDDISEDVASDDFPVCRDQSESSSDEGDTHGLASQLYQDSADHISPSEEESETVHKRSRKKWTKVVREERIVTIQRATPVKRMMMISTVC</sequence>
<evidence type="ECO:0000259" key="8">
    <source>
        <dbReference type="PROSITE" id="PS50304"/>
    </source>
</evidence>
<feature type="domain" description="Tudor" evidence="8">
    <location>
        <begin position="1"/>
        <end position="60"/>
    </location>
</feature>
<dbReference type="Gene3D" id="2.30.30.140">
    <property type="match status" value="1"/>
</dbReference>
<dbReference type="GO" id="GO:0008380">
    <property type="term" value="P:RNA splicing"/>
    <property type="evidence" value="ECO:0007669"/>
    <property type="project" value="UniProtKB-KW"/>
</dbReference>
<dbReference type="GO" id="GO:0005737">
    <property type="term" value="C:cytoplasm"/>
    <property type="evidence" value="ECO:0007669"/>
    <property type="project" value="InterPro"/>
</dbReference>
<dbReference type="PROSITE" id="PS51194">
    <property type="entry name" value="HELICASE_CTER"/>
    <property type="match status" value="1"/>
</dbReference>
<feature type="region of interest" description="Disordered" evidence="7">
    <location>
        <begin position="134"/>
        <end position="159"/>
    </location>
</feature>
<keyword evidence="12" id="KW-1185">Reference proteome</keyword>
<keyword evidence="3" id="KW-0507">mRNA processing</keyword>
<dbReference type="AlphaFoldDB" id="A0A2G8KTF4"/>
<dbReference type="InterPro" id="IPR050496">
    <property type="entry name" value="SNF2_RAD54_helicase_repair"/>
</dbReference>
<dbReference type="Pfam" id="PF00271">
    <property type="entry name" value="Helicase_C"/>
    <property type="match status" value="1"/>
</dbReference>
<feature type="compositionally biased region" description="Basic and acidic residues" evidence="7">
    <location>
        <begin position="144"/>
        <end position="159"/>
    </location>
</feature>
<dbReference type="GO" id="GO:0016787">
    <property type="term" value="F:hydrolase activity"/>
    <property type="evidence" value="ECO:0007669"/>
    <property type="project" value="UniProtKB-KW"/>
</dbReference>
<dbReference type="CDD" id="cd18793">
    <property type="entry name" value="SF2_C_SNF"/>
    <property type="match status" value="1"/>
</dbReference>
<dbReference type="InterPro" id="IPR027417">
    <property type="entry name" value="P-loop_NTPase"/>
</dbReference>
<evidence type="ECO:0000256" key="1">
    <source>
        <dbReference type="ARBA" id="ARBA00004408"/>
    </source>
</evidence>
<dbReference type="FunFam" id="3.40.50.10810:FF:000019">
    <property type="entry name" value="DNA excision repair protein ERCC-6-like 2 isoform X1"/>
    <property type="match status" value="1"/>
</dbReference>
<dbReference type="SMART" id="SM00490">
    <property type="entry name" value="HELICc"/>
    <property type="match status" value="1"/>
</dbReference>
<evidence type="ECO:0008006" key="13">
    <source>
        <dbReference type="Google" id="ProtNLM"/>
    </source>
</evidence>
<comment type="subcellular location">
    <subcellularLocation>
        <location evidence="1">Nucleus</location>
        <location evidence="1">Cajal body</location>
    </subcellularLocation>
</comment>
<dbReference type="SMART" id="SM00333">
    <property type="entry name" value="TUDOR"/>
    <property type="match status" value="1"/>
</dbReference>
<comment type="similarity">
    <text evidence="2">Belongs to the SMN family.</text>
</comment>
<dbReference type="InterPro" id="IPR049730">
    <property type="entry name" value="SNF2/RAD54-like_C"/>
</dbReference>
<dbReference type="GO" id="GO:0006397">
    <property type="term" value="P:mRNA processing"/>
    <property type="evidence" value="ECO:0007669"/>
    <property type="project" value="UniProtKB-KW"/>
</dbReference>
<dbReference type="InterPro" id="IPR010304">
    <property type="entry name" value="SMN_Tudor"/>
</dbReference>
<evidence type="ECO:0000256" key="7">
    <source>
        <dbReference type="SAM" id="MobiDB-lite"/>
    </source>
</evidence>
<dbReference type="InterPro" id="IPR000330">
    <property type="entry name" value="SNF2_N"/>
</dbReference>
<comment type="caution">
    <text evidence="11">The sequence shown here is derived from an EMBL/GenBank/DDBJ whole genome shotgun (WGS) entry which is preliminary data.</text>
</comment>
<dbReference type="STRING" id="307972.A0A2G8KTF4"/>
<dbReference type="Pfam" id="PF00176">
    <property type="entry name" value="SNF2-rel_dom"/>
    <property type="match status" value="1"/>
</dbReference>
<dbReference type="InterPro" id="IPR014001">
    <property type="entry name" value="Helicase_ATP-bd"/>
</dbReference>
<evidence type="ECO:0000256" key="6">
    <source>
        <dbReference type="ARBA" id="ARBA00023242"/>
    </source>
</evidence>
<dbReference type="Proteomes" id="UP000230750">
    <property type="component" value="Unassembled WGS sequence"/>
</dbReference>
<dbReference type="CDD" id="cd20400">
    <property type="entry name" value="Tudor_ERCC6L2"/>
    <property type="match status" value="1"/>
</dbReference>
<dbReference type="InterPro" id="IPR038718">
    <property type="entry name" value="SNF2-like_sf"/>
</dbReference>
<accession>A0A2G8KTF4</accession>
<evidence type="ECO:0000313" key="11">
    <source>
        <dbReference type="EMBL" id="PIK51289.1"/>
    </source>
</evidence>
<dbReference type="InterPro" id="IPR002999">
    <property type="entry name" value="Tudor"/>
</dbReference>
<dbReference type="SMART" id="SM00487">
    <property type="entry name" value="DEXDc"/>
    <property type="match status" value="1"/>
</dbReference>
<dbReference type="GO" id="GO:0003723">
    <property type="term" value="F:RNA binding"/>
    <property type="evidence" value="ECO:0007669"/>
    <property type="project" value="InterPro"/>
</dbReference>
<keyword evidence="5" id="KW-0508">mRNA splicing</keyword>
<evidence type="ECO:0000256" key="4">
    <source>
        <dbReference type="ARBA" id="ARBA00022801"/>
    </source>
</evidence>
<feature type="region of interest" description="Disordered" evidence="7">
    <location>
        <begin position="796"/>
        <end position="846"/>
    </location>
</feature>
<dbReference type="PANTHER" id="PTHR45629">
    <property type="entry name" value="SNF2/RAD54 FAMILY MEMBER"/>
    <property type="match status" value="1"/>
</dbReference>
<keyword evidence="6" id="KW-0539">Nucleus</keyword>
<dbReference type="GO" id="GO:0015030">
    <property type="term" value="C:Cajal body"/>
    <property type="evidence" value="ECO:0007669"/>
    <property type="project" value="UniProtKB-SubCell"/>
</dbReference>
<dbReference type="SUPFAM" id="SSF63748">
    <property type="entry name" value="Tudor/PWWP/MBT"/>
    <property type="match status" value="1"/>
</dbReference>
<evidence type="ECO:0000256" key="3">
    <source>
        <dbReference type="ARBA" id="ARBA00022664"/>
    </source>
</evidence>
<dbReference type="PROSITE" id="PS51192">
    <property type="entry name" value="HELICASE_ATP_BIND_1"/>
    <property type="match status" value="1"/>
</dbReference>
<evidence type="ECO:0000256" key="2">
    <source>
        <dbReference type="ARBA" id="ARBA00005371"/>
    </source>
</evidence>
<dbReference type="InterPro" id="IPR001650">
    <property type="entry name" value="Helicase_C-like"/>
</dbReference>
<dbReference type="SUPFAM" id="SSF52540">
    <property type="entry name" value="P-loop containing nucleoside triphosphate hydrolases"/>
    <property type="match status" value="2"/>
</dbReference>
<name>A0A2G8KTF4_STIJA</name>
<protein>
    <recommendedName>
        <fullName evidence="13">DNA excision repair protein ERCC-6-like 2</fullName>
    </recommendedName>
</protein>